<keyword evidence="3" id="KW-0597">Phosphoprotein</keyword>
<reference evidence="8" key="1">
    <citation type="submission" date="2018-08" db="EMBL/GenBank/DDBJ databases">
        <authorList>
            <person name="Blom J."/>
        </authorList>
    </citation>
    <scope>NUCLEOTIDE SEQUENCE [LARGE SCALE GENOMIC DNA]</scope>
    <source>
        <strain evidence="8">CCOS 865</strain>
    </source>
</reference>
<protein>
    <recommendedName>
        <fullName evidence="2">histidine kinase</fullName>
        <ecNumber evidence="2">2.7.13.3</ecNumber>
    </recommendedName>
</protein>
<dbReference type="PROSITE" id="PS50109">
    <property type="entry name" value="HIS_KIN"/>
    <property type="match status" value="1"/>
</dbReference>
<dbReference type="Pfam" id="PF00512">
    <property type="entry name" value="HisKA"/>
    <property type="match status" value="1"/>
</dbReference>
<organism evidence="7 8">
    <name type="scientific">Pseudomonas reidholzensis</name>
    <dbReference type="NCBI Taxonomy" id="1785162"/>
    <lineage>
        <taxon>Bacteria</taxon>
        <taxon>Pseudomonadati</taxon>
        <taxon>Pseudomonadota</taxon>
        <taxon>Gammaproteobacteria</taxon>
        <taxon>Pseudomonadales</taxon>
        <taxon>Pseudomonadaceae</taxon>
        <taxon>Pseudomonas</taxon>
    </lineage>
</organism>
<dbReference type="SUPFAM" id="SSF47384">
    <property type="entry name" value="Homodimeric domain of signal transducing histidine kinase"/>
    <property type="match status" value="1"/>
</dbReference>
<dbReference type="SMART" id="SM00387">
    <property type="entry name" value="HATPase_c"/>
    <property type="match status" value="1"/>
</dbReference>
<evidence type="ECO:0000256" key="3">
    <source>
        <dbReference type="ARBA" id="ARBA00022553"/>
    </source>
</evidence>
<keyword evidence="4 7" id="KW-0808">Transferase</keyword>
<dbReference type="Gene3D" id="1.10.287.130">
    <property type="match status" value="1"/>
</dbReference>
<dbReference type="InterPro" id="IPR005467">
    <property type="entry name" value="His_kinase_dom"/>
</dbReference>
<keyword evidence="5" id="KW-0418">Kinase</keyword>
<dbReference type="EMBL" id="UNOZ01000007">
    <property type="protein sequence ID" value="SYX88976.1"/>
    <property type="molecule type" value="Genomic_DNA"/>
</dbReference>
<dbReference type="InterPro" id="IPR003594">
    <property type="entry name" value="HATPase_dom"/>
</dbReference>
<dbReference type="InterPro" id="IPR036890">
    <property type="entry name" value="HATPase_C_sf"/>
</dbReference>
<evidence type="ECO:0000313" key="7">
    <source>
        <dbReference type="EMBL" id="SYX88976.1"/>
    </source>
</evidence>
<evidence type="ECO:0000256" key="5">
    <source>
        <dbReference type="ARBA" id="ARBA00022777"/>
    </source>
</evidence>
<comment type="catalytic activity">
    <reaction evidence="1">
        <text>ATP + protein L-histidine = ADP + protein N-phospho-L-histidine.</text>
        <dbReference type="EC" id="2.7.13.3"/>
    </reaction>
</comment>
<dbReference type="EC" id="2.7.13.3" evidence="2"/>
<dbReference type="InterPro" id="IPR036097">
    <property type="entry name" value="HisK_dim/P_sf"/>
</dbReference>
<evidence type="ECO:0000256" key="1">
    <source>
        <dbReference type="ARBA" id="ARBA00000085"/>
    </source>
</evidence>
<evidence type="ECO:0000313" key="8">
    <source>
        <dbReference type="Proteomes" id="UP000263595"/>
    </source>
</evidence>
<dbReference type="InterPro" id="IPR004358">
    <property type="entry name" value="Sig_transdc_His_kin-like_C"/>
</dbReference>
<dbReference type="Pfam" id="PF02518">
    <property type="entry name" value="HATPase_c"/>
    <property type="match status" value="1"/>
</dbReference>
<evidence type="ECO:0000256" key="2">
    <source>
        <dbReference type="ARBA" id="ARBA00012438"/>
    </source>
</evidence>
<dbReference type="InterPro" id="IPR003661">
    <property type="entry name" value="HisK_dim/P_dom"/>
</dbReference>
<proteinExistence type="predicted"/>
<dbReference type="PANTHER" id="PTHR43047:SF72">
    <property type="entry name" value="OSMOSENSING HISTIDINE PROTEIN KINASE SLN1"/>
    <property type="match status" value="1"/>
</dbReference>
<dbReference type="GO" id="GO:0009927">
    <property type="term" value="F:histidine phosphotransfer kinase activity"/>
    <property type="evidence" value="ECO:0007669"/>
    <property type="project" value="TreeGrafter"/>
</dbReference>
<accession>A0A383RR17</accession>
<dbReference type="AlphaFoldDB" id="A0A383RR17"/>
<gene>
    <name evidence="7" type="primary">bphP</name>
    <name evidence="7" type="ORF">CCOS865_01216</name>
</gene>
<dbReference type="CDD" id="cd00082">
    <property type="entry name" value="HisKA"/>
    <property type="match status" value="1"/>
</dbReference>
<dbReference type="RefSeq" id="WP_119138923.1">
    <property type="nucleotide sequence ID" value="NZ_CBCSFL010000009.1"/>
</dbReference>
<keyword evidence="8" id="KW-1185">Reference proteome</keyword>
<dbReference type="GO" id="GO:0005886">
    <property type="term" value="C:plasma membrane"/>
    <property type="evidence" value="ECO:0007669"/>
    <property type="project" value="TreeGrafter"/>
</dbReference>
<dbReference type="OrthoDB" id="8807260at2"/>
<dbReference type="SMART" id="SM00388">
    <property type="entry name" value="HisKA"/>
    <property type="match status" value="1"/>
</dbReference>
<dbReference type="GO" id="GO:0000155">
    <property type="term" value="F:phosphorelay sensor kinase activity"/>
    <property type="evidence" value="ECO:0007669"/>
    <property type="project" value="InterPro"/>
</dbReference>
<dbReference type="Gene3D" id="3.30.565.10">
    <property type="entry name" value="Histidine kinase-like ATPase, C-terminal domain"/>
    <property type="match status" value="1"/>
</dbReference>
<evidence type="ECO:0000259" key="6">
    <source>
        <dbReference type="PROSITE" id="PS50109"/>
    </source>
</evidence>
<dbReference type="PRINTS" id="PR00344">
    <property type="entry name" value="BCTRLSENSOR"/>
</dbReference>
<dbReference type="Proteomes" id="UP000263595">
    <property type="component" value="Unassembled WGS sequence"/>
</dbReference>
<feature type="domain" description="Histidine kinase" evidence="6">
    <location>
        <begin position="35"/>
        <end position="248"/>
    </location>
</feature>
<name>A0A383RR17_9PSED</name>
<dbReference type="PANTHER" id="PTHR43047">
    <property type="entry name" value="TWO-COMPONENT HISTIDINE PROTEIN KINASE"/>
    <property type="match status" value="1"/>
</dbReference>
<dbReference type="SUPFAM" id="SSF55874">
    <property type="entry name" value="ATPase domain of HSP90 chaperone/DNA topoisomerase II/histidine kinase"/>
    <property type="match status" value="1"/>
</dbReference>
<evidence type="ECO:0000256" key="4">
    <source>
        <dbReference type="ARBA" id="ARBA00022679"/>
    </source>
</evidence>
<sequence length="249" mass="26835">MAHLQQDPCVSSAGYRLGEAGAEHRALLAEQMLGIVSHDLRNPLLAIRMAAGILARRAQEPRTTQLLAQIIQSTQRAERLAADLQDFCQVRGGRGLAILPVPGDFQQAVASCLDELRLSFANVTLRHVRLGEGRVAFDHDRLCQLIGNLVGNAVAYGHPGAPVTVTAHIGVASASVSVHNLGMPITHAHISELFEPMVRGYSQNVALRSVGLGLFIVRQIARAHHGEVTVHSSWRAGTTFSVVFPRNCS</sequence>